<dbReference type="RefSeq" id="WP_116574128.1">
    <property type="nucleotide sequence ID" value="NZ_QDGZ01000011.1"/>
</dbReference>
<comment type="caution">
    <text evidence="3">The sequence shown here is derived from an EMBL/GenBank/DDBJ whole genome shotgun (WGS) entry which is preliminary data.</text>
</comment>
<organism evidence="3 4">
    <name type="scientific">Nocardioides gansuensis</name>
    <dbReference type="NCBI Taxonomy" id="2138300"/>
    <lineage>
        <taxon>Bacteria</taxon>
        <taxon>Bacillati</taxon>
        <taxon>Actinomycetota</taxon>
        <taxon>Actinomycetes</taxon>
        <taxon>Propionibacteriales</taxon>
        <taxon>Nocardioidaceae</taxon>
        <taxon>Nocardioides</taxon>
    </lineage>
</organism>
<accession>A0A2T8F5E6</accession>
<dbReference type="Pfam" id="PF00496">
    <property type="entry name" value="SBP_bac_5"/>
    <property type="match status" value="1"/>
</dbReference>
<feature type="signal peptide" evidence="1">
    <location>
        <begin position="1"/>
        <end position="30"/>
    </location>
</feature>
<evidence type="ECO:0000259" key="2">
    <source>
        <dbReference type="Pfam" id="PF00496"/>
    </source>
</evidence>
<dbReference type="Gene3D" id="3.10.105.10">
    <property type="entry name" value="Dipeptide-binding Protein, Domain 3"/>
    <property type="match status" value="1"/>
</dbReference>
<keyword evidence="4" id="KW-1185">Reference proteome</keyword>
<dbReference type="InterPro" id="IPR039424">
    <property type="entry name" value="SBP_5"/>
</dbReference>
<dbReference type="CDD" id="cd08490">
    <property type="entry name" value="PBP2_NikA_DppA_OppA_like_3"/>
    <property type="match status" value="1"/>
</dbReference>
<dbReference type="PANTHER" id="PTHR30290">
    <property type="entry name" value="PERIPLASMIC BINDING COMPONENT OF ABC TRANSPORTER"/>
    <property type="match status" value="1"/>
</dbReference>
<reference evidence="3 4" key="1">
    <citation type="submission" date="2018-04" db="EMBL/GenBank/DDBJ databases">
        <title>Genome of Nocardioides gansuensis WSJ-1.</title>
        <authorList>
            <person name="Wu S."/>
            <person name="Wang G."/>
        </authorList>
    </citation>
    <scope>NUCLEOTIDE SEQUENCE [LARGE SCALE GENOMIC DNA]</scope>
    <source>
        <strain evidence="3 4">WSJ-1</strain>
    </source>
</reference>
<name>A0A2T8F5E6_9ACTN</name>
<proteinExistence type="predicted"/>
<dbReference type="OrthoDB" id="9796817at2"/>
<dbReference type="GO" id="GO:1904680">
    <property type="term" value="F:peptide transmembrane transporter activity"/>
    <property type="evidence" value="ECO:0007669"/>
    <property type="project" value="TreeGrafter"/>
</dbReference>
<dbReference type="SUPFAM" id="SSF53850">
    <property type="entry name" value="Periplasmic binding protein-like II"/>
    <property type="match status" value="1"/>
</dbReference>
<evidence type="ECO:0000313" key="3">
    <source>
        <dbReference type="EMBL" id="PVG80945.1"/>
    </source>
</evidence>
<dbReference type="AlphaFoldDB" id="A0A2T8F5E6"/>
<dbReference type="EMBL" id="QDGZ01000011">
    <property type="protein sequence ID" value="PVG80945.1"/>
    <property type="molecule type" value="Genomic_DNA"/>
</dbReference>
<dbReference type="Gene3D" id="3.40.190.10">
    <property type="entry name" value="Periplasmic binding protein-like II"/>
    <property type="match status" value="1"/>
</dbReference>
<dbReference type="GO" id="GO:0043190">
    <property type="term" value="C:ATP-binding cassette (ABC) transporter complex"/>
    <property type="evidence" value="ECO:0007669"/>
    <property type="project" value="InterPro"/>
</dbReference>
<dbReference type="GO" id="GO:0042597">
    <property type="term" value="C:periplasmic space"/>
    <property type="evidence" value="ECO:0007669"/>
    <property type="project" value="UniProtKB-ARBA"/>
</dbReference>
<feature type="chain" id="PRO_5015626454" evidence="1">
    <location>
        <begin position="31"/>
        <end position="520"/>
    </location>
</feature>
<evidence type="ECO:0000256" key="1">
    <source>
        <dbReference type="SAM" id="SignalP"/>
    </source>
</evidence>
<dbReference type="InterPro" id="IPR000914">
    <property type="entry name" value="SBP_5_dom"/>
</dbReference>
<evidence type="ECO:0000313" key="4">
    <source>
        <dbReference type="Proteomes" id="UP000246018"/>
    </source>
</evidence>
<dbReference type="GO" id="GO:0015833">
    <property type="term" value="P:peptide transport"/>
    <property type="evidence" value="ECO:0007669"/>
    <property type="project" value="TreeGrafter"/>
</dbReference>
<keyword evidence="1" id="KW-0732">Signal</keyword>
<dbReference type="Proteomes" id="UP000246018">
    <property type="component" value="Unassembled WGS sequence"/>
</dbReference>
<protein>
    <submittedName>
        <fullName evidence="3">ABC transporter substrate-binding protein</fullName>
    </submittedName>
</protein>
<gene>
    <name evidence="3" type="ORF">DDE18_20485</name>
</gene>
<dbReference type="PIRSF" id="PIRSF002741">
    <property type="entry name" value="MppA"/>
    <property type="match status" value="1"/>
</dbReference>
<dbReference type="PROSITE" id="PS51257">
    <property type="entry name" value="PROKAR_LIPOPROTEIN"/>
    <property type="match status" value="1"/>
</dbReference>
<sequence length="520" mass="55364">MEIHRIRRTAPRAVATLITVLAAAGCAAPAAPGAGDSAVLRVAGPFETHSVAPVESDGLFTRLEVVETLVSSDLEGDLMPGLATGWDESRGGRSWTFELPADVTFHDGTTLTADAAAASLRAAAEEEASPLAAAPIRGIEAEGDAVRIDLAARYPALPAVLTHYSTVVLAPSSYDADGAVTEVVGTGPYRVERLELPANIEVRRFEDYRGPAPQIERVAFQAVGRAESRALLAVGDQADVVFGLEPAGRERVDQAPGVAMESSLQPRSLLLKVNAKDPALADVRVRRALSMALDRAAIADAVLREPDLAATQLFPPSLTAWHVPTLDPLEQDVEQARELLAEAGWTAGPDGILEKDGEPLRLTLTTYPDRPELPALATAIQADLREVGVDLAVDVTNSSEIPARHADGTLDLGLLARHLALVTDPLVTVAEMFPPEGSDWGAMNWSDPALLDAIETLQSDADDTTAARARTTIAETAQAELPLIPVAWYRMNAAVNERVAGFVMDPLERTWHLSEMEWAS</sequence>
<feature type="domain" description="Solute-binding protein family 5" evidence="2">
    <location>
        <begin position="78"/>
        <end position="417"/>
    </location>
</feature>
<dbReference type="InterPro" id="IPR030678">
    <property type="entry name" value="Peptide/Ni-bd"/>
</dbReference>
<dbReference type="PANTHER" id="PTHR30290:SF83">
    <property type="entry name" value="ABC TRANSPORTER SUBSTRATE-BINDING PROTEIN"/>
    <property type="match status" value="1"/>
</dbReference>